<dbReference type="InterPro" id="IPR024307">
    <property type="entry name" value="YmaF"/>
</dbReference>
<dbReference type="OrthoDB" id="1682334at2"/>
<keyword evidence="3" id="KW-1185">Reference proteome</keyword>
<sequence>MEIPISGFMYHSDDSDPMHSHHLYITSWDGRPVPAHVHEFRGVTSFDVGHNHRYAGTTEPAPSGVPHTHRYFTFTSVDEGHRHEIRGVTGPAIPLPNGGHYHEFSGVTTVDGSTPHRHSYSGRTSL</sequence>
<feature type="region of interest" description="Disordered" evidence="1">
    <location>
        <begin position="107"/>
        <end position="126"/>
    </location>
</feature>
<dbReference type="AlphaFoldDB" id="A0A3S0JQT2"/>
<dbReference type="Proteomes" id="UP000276349">
    <property type="component" value="Unassembled WGS sequence"/>
</dbReference>
<evidence type="ECO:0000313" key="3">
    <source>
        <dbReference type="Proteomes" id="UP000276349"/>
    </source>
</evidence>
<dbReference type="RefSeq" id="WP_126293593.1">
    <property type="nucleotide sequence ID" value="NZ_CP185866.1"/>
</dbReference>
<dbReference type="Pfam" id="PF12788">
    <property type="entry name" value="YmaF"/>
    <property type="match status" value="1"/>
</dbReference>
<reference evidence="2 3" key="1">
    <citation type="submission" date="2018-12" db="EMBL/GenBank/DDBJ databases">
        <authorList>
            <person name="Yu L."/>
        </authorList>
    </citation>
    <scope>NUCLEOTIDE SEQUENCE [LARGE SCALE GENOMIC DNA]</scope>
    <source>
        <strain evidence="2 3">S5H2222</strain>
    </source>
</reference>
<name>A0A3S0JQT2_9BACI</name>
<organism evidence="2 3">
    <name type="scientific">Lysinibacillus telephonicus</name>
    <dbReference type="NCBI Taxonomy" id="1714840"/>
    <lineage>
        <taxon>Bacteria</taxon>
        <taxon>Bacillati</taxon>
        <taxon>Bacillota</taxon>
        <taxon>Bacilli</taxon>
        <taxon>Bacillales</taxon>
        <taxon>Bacillaceae</taxon>
        <taxon>Lysinibacillus</taxon>
    </lineage>
</organism>
<evidence type="ECO:0008006" key="4">
    <source>
        <dbReference type="Google" id="ProtNLM"/>
    </source>
</evidence>
<evidence type="ECO:0000256" key="1">
    <source>
        <dbReference type="SAM" id="MobiDB-lite"/>
    </source>
</evidence>
<accession>A0A3S0JQT2</accession>
<evidence type="ECO:0000313" key="2">
    <source>
        <dbReference type="EMBL" id="RTQ94124.1"/>
    </source>
</evidence>
<dbReference type="EMBL" id="RXNR01000013">
    <property type="protein sequence ID" value="RTQ94124.1"/>
    <property type="molecule type" value="Genomic_DNA"/>
</dbReference>
<gene>
    <name evidence="2" type="ORF">EKG35_06280</name>
</gene>
<comment type="caution">
    <text evidence="2">The sequence shown here is derived from an EMBL/GenBank/DDBJ whole genome shotgun (WGS) entry which is preliminary data.</text>
</comment>
<proteinExistence type="predicted"/>
<protein>
    <recommendedName>
        <fullName evidence="4">YmaF family protein</fullName>
    </recommendedName>
</protein>